<feature type="domain" description="AMP-activated protein kinase glycogen-binding" evidence="3">
    <location>
        <begin position="7"/>
        <end position="96"/>
    </location>
</feature>
<feature type="compositionally biased region" description="Basic and acidic residues" evidence="1">
    <location>
        <begin position="147"/>
        <end position="156"/>
    </location>
</feature>
<dbReference type="HOGENOM" id="CLU_280884_0_0_1"/>
<feature type="compositionally biased region" description="Polar residues" evidence="1">
    <location>
        <begin position="245"/>
        <end position="259"/>
    </location>
</feature>
<dbReference type="InterPro" id="IPR032640">
    <property type="entry name" value="AMPK1_CBM"/>
</dbReference>
<evidence type="ECO:0000313" key="4">
    <source>
        <dbReference type="EMBL" id="ESZ92643.1"/>
    </source>
</evidence>
<gene>
    <name evidence="4" type="ORF">SBOR_6977</name>
</gene>
<sequence>MADQKTSVVIKYSKPGTAPPIYLAGSFPDSPWQPQEMEYTNDSVDRYIFSKEVEVEEGKEYQYKFRLGDGEWWMSDEDAPTVTDEVGNQNNLLTVPIKSSSQSKSTLRTESPSNQQSLEESSTPRTIPDLDTKETTMETPIEPTQHAGDEVLRSSHPEASALVTDSTSNHSAEAIPEKTQETHDTSPSVAEADHAIESGKETPAEQFELSSIPVEELEVSSTGVEEPDHLESHAHLEAAEKLKSTTTEILDLKPNSSTEEVSEIPKESLDNETDTVEPEEATNQDPDEVLQTKISMNEDEAVKQQDDVSIASEKSELDKEPLISEREGIEETDTHKDDSIEHREEDVPTPVESKQQLSASETKAKEETDTSEDEVSKHQEEPAHIATEESKSKLASESETKEEAAITHTKEPSSIQETLHSEDRAETKEEPVPSHIEDPRSVQEPLVSEGKAKEETDLADSRAISEEKLVEELETSKSQNSGIPTSNPILAYESTENVAEEPEKEEIKSSEVTTSNPVSTEESIGNAAEDTNSAEQTVVTETGTTPGQEQAVLEPIQVEEPVKPSTNETVLHEDKRSKAIDVEEIPTIETPADDTDKVPEPNNVVNPTRQESTAQDVVEHDEVNKPVESTTNITKGDDKPSTPTEVVSAPLVTIEKVDSEPRHGDDFGSDATFAQKDARTLHAQDAVPDQITIRQQTATPELANVAAEVADSAALLDEAPPTPPMSDREAGKIGYRRLSQTPIPEVAETAAEVADTAAQIDKNFKQPAVIELPTPHRDILSRGFDLDRDLDVETPFEERAPLFAHECSRPPTAEERREYESAQSRSAVAQPMFREFDPNDPSLEPFPSNFNQILEHVRRLENQLSEDQTDVERNSPSPVITNGNHHAESTDLPTPSPQSLAHETSPSLLPIVEENAEGEPDSKLTALTPSIEKSQSDGNISDSPKKGSGDQKTEINNAENSERTSRDSSQIPTMKFAQASSKLHPVLPALPPTPFVENKSLTLTGSAQNSPPEPGKNSPAITVQPATPAASVNAKVNDSISKENAAKTTSFAEEIDDAQLRARKQPTSNVPERSITPSSMRSAGNDAKSRNFLRAFFQVVFVDWIGGLIRKLCGGGRHTLLAVPALLIVVAAPILYLSGLANFVFGLT</sequence>
<feature type="compositionally biased region" description="Basic and acidic residues" evidence="1">
    <location>
        <begin position="570"/>
        <end position="581"/>
    </location>
</feature>
<organism evidence="4 5">
    <name type="scientific">Sclerotinia borealis (strain F-4128)</name>
    <dbReference type="NCBI Taxonomy" id="1432307"/>
    <lineage>
        <taxon>Eukaryota</taxon>
        <taxon>Fungi</taxon>
        <taxon>Dikarya</taxon>
        <taxon>Ascomycota</taxon>
        <taxon>Pezizomycotina</taxon>
        <taxon>Leotiomycetes</taxon>
        <taxon>Helotiales</taxon>
        <taxon>Sclerotiniaceae</taxon>
        <taxon>Sclerotinia</taxon>
    </lineage>
</organism>
<feature type="region of interest" description="Disordered" evidence="1">
    <location>
        <begin position="1003"/>
        <end position="1035"/>
    </location>
</feature>
<dbReference type="AlphaFoldDB" id="W9CA15"/>
<feature type="transmembrane region" description="Helical" evidence="2">
    <location>
        <begin position="1121"/>
        <end position="1145"/>
    </location>
</feature>
<feature type="compositionally biased region" description="Polar residues" evidence="1">
    <location>
        <begin position="891"/>
        <end position="904"/>
    </location>
</feature>
<dbReference type="Pfam" id="PF16561">
    <property type="entry name" value="AMPK1_CBM"/>
    <property type="match status" value="1"/>
</dbReference>
<feature type="compositionally biased region" description="Basic and acidic residues" evidence="1">
    <location>
        <begin position="943"/>
        <end position="953"/>
    </location>
</feature>
<dbReference type="STRING" id="1432307.W9CA15"/>
<feature type="compositionally biased region" description="Polar residues" evidence="1">
    <location>
        <begin position="603"/>
        <end position="615"/>
    </location>
</feature>
<keyword evidence="2" id="KW-0472">Membrane</keyword>
<feature type="compositionally biased region" description="Polar residues" evidence="1">
    <location>
        <begin position="476"/>
        <end position="488"/>
    </location>
</feature>
<feature type="region of interest" description="Disordered" evidence="1">
    <location>
        <begin position="78"/>
        <end position="210"/>
    </location>
</feature>
<feature type="compositionally biased region" description="Polar residues" evidence="1">
    <location>
        <begin position="86"/>
        <end position="125"/>
    </location>
</feature>
<feature type="compositionally biased region" description="Basic and acidic residues" evidence="1">
    <location>
        <begin position="806"/>
        <end position="820"/>
    </location>
</feature>
<name>W9CA15_SCLBF</name>
<feature type="compositionally biased region" description="Basic and acidic residues" evidence="1">
    <location>
        <begin position="175"/>
        <end position="184"/>
    </location>
</feature>
<feature type="compositionally biased region" description="Polar residues" evidence="1">
    <location>
        <begin position="874"/>
        <end position="884"/>
    </location>
</feature>
<evidence type="ECO:0000313" key="5">
    <source>
        <dbReference type="Proteomes" id="UP000019487"/>
    </source>
</evidence>
<dbReference type="Gene3D" id="2.60.40.10">
    <property type="entry name" value="Immunoglobulins"/>
    <property type="match status" value="1"/>
</dbReference>
<evidence type="ECO:0000259" key="3">
    <source>
        <dbReference type="Pfam" id="PF16561"/>
    </source>
</evidence>
<proteinExistence type="predicted"/>
<feature type="compositionally biased region" description="Basic and acidic residues" evidence="1">
    <location>
        <begin position="450"/>
        <end position="475"/>
    </location>
</feature>
<protein>
    <recommendedName>
        <fullName evidence="3">AMP-activated protein kinase glycogen-binding domain-containing protein</fullName>
    </recommendedName>
</protein>
<keyword evidence="2" id="KW-1133">Transmembrane helix</keyword>
<evidence type="ECO:0000256" key="2">
    <source>
        <dbReference type="SAM" id="Phobius"/>
    </source>
</evidence>
<feature type="region of interest" description="Disordered" evidence="1">
    <location>
        <begin position="806"/>
        <end position="848"/>
    </location>
</feature>
<feature type="region of interest" description="Disordered" evidence="1">
    <location>
        <begin position="1059"/>
        <end position="1083"/>
    </location>
</feature>
<accession>W9CA15</accession>
<feature type="compositionally biased region" description="Basic and acidic residues" evidence="1">
    <location>
        <begin position="362"/>
        <end position="411"/>
    </location>
</feature>
<evidence type="ECO:0000256" key="1">
    <source>
        <dbReference type="SAM" id="MobiDB-lite"/>
    </source>
</evidence>
<dbReference type="OrthoDB" id="5350410at2759"/>
<feature type="compositionally biased region" description="Polar residues" evidence="1">
    <location>
        <begin position="512"/>
        <end position="548"/>
    </location>
</feature>
<feature type="compositionally biased region" description="Polar residues" evidence="1">
    <location>
        <begin position="925"/>
        <end position="942"/>
    </location>
</feature>
<dbReference type="CDD" id="cd02859">
    <property type="entry name" value="E_set_AMPKbeta_like_N"/>
    <property type="match status" value="1"/>
</dbReference>
<dbReference type="SUPFAM" id="SSF81296">
    <property type="entry name" value="E set domains"/>
    <property type="match status" value="1"/>
</dbReference>
<dbReference type="Proteomes" id="UP000019487">
    <property type="component" value="Unassembled WGS sequence"/>
</dbReference>
<reference evidence="4 5" key="1">
    <citation type="journal article" date="2014" name="Genome Announc.">
        <title>Draft genome sequence of Sclerotinia borealis, a psychrophilic plant pathogenic fungus.</title>
        <authorList>
            <person name="Mardanov A.V."/>
            <person name="Beletsky A.V."/>
            <person name="Kadnikov V.V."/>
            <person name="Ignatov A.N."/>
            <person name="Ravin N.V."/>
        </authorList>
    </citation>
    <scope>NUCLEOTIDE SEQUENCE [LARGE SCALE GENOMIC DNA]</scope>
    <source>
        <strain evidence="5">F-4157</strain>
    </source>
</reference>
<dbReference type="InterPro" id="IPR013783">
    <property type="entry name" value="Ig-like_fold"/>
</dbReference>
<dbReference type="InterPro" id="IPR014756">
    <property type="entry name" value="Ig_E-set"/>
</dbReference>
<comment type="caution">
    <text evidence="4">The sequence shown here is derived from an EMBL/GenBank/DDBJ whole genome shotgun (WGS) entry which is preliminary data.</text>
</comment>
<feature type="compositionally biased region" description="Acidic residues" evidence="1">
    <location>
        <begin position="270"/>
        <end position="288"/>
    </location>
</feature>
<dbReference type="EMBL" id="AYSA01000370">
    <property type="protein sequence ID" value="ESZ92643.1"/>
    <property type="molecule type" value="Genomic_DNA"/>
</dbReference>
<feature type="compositionally biased region" description="Basic and acidic residues" evidence="1">
    <location>
        <begin position="313"/>
        <end position="346"/>
    </location>
</feature>
<feature type="compositionally biased region" description="Polar residues" evidence="1">
    <location>
        <begin position="1065"/>
        <end position="1082"/>
    </location>
</feature>
<feature type="region of interest" description="Disordered" evidence="1">
    <location>
        <begin position="865"/>
        <end position="904"/>
    </location>
</feature>
<feature type="region of interest" description="Disordered" evidence="1">
    <location>
        <begin position="917"/>
        <end position="971"/>
    </location>
</feature>
<keyword evidence="2" id="KW-0812">Transmembrane</keyword>
<feature type="region of interest" description="Disordered" evidence="1">
    <location>
        <begin position="245"/>
        <end position="650"/>
    </location>
</feature>
<keyword evidence="5" id="KW-1185">Reference proteome</keyword>
<feature type="compositionally biased region" description="Basic and acidic residues" evidence="1">
    <location>
        <begin position="191"/>
        <end position="203"/>
    </location>
</feature>
<feature type="compositionally biased region" description="Basic and acidic residues" evidence="1">
    <location>
        <begin position="419"/>
        <end position="441"/>
    </location>
</feature>
<feature type="compositionally biased region" description="Polar residues" evidence="1">
    <location>
        <begin position="352"/>
        <end position="361"/>
    </location>
</feature>